<keyword evidence="5 7" id="KW-1133">Transmembrane helix</keyword>
<dbReference type="InterPro" id="IPR000620">
    <property type="entry name" value="EamA_dom"/>
</dbReference>
<proteinExistence type="inferred from homology"/>
<protein>
    <submittedName>
        <fullName evidence="9">EamA family transporter</fullName>
    </submittedName>
</protein>
<sequence length="296" mass="32655">MKISKIINKTIMADLSLLFAAMLWGGGYTATKNALNNVTPFYMMAIRFLCAGILISAIFLKIVIKTSIEDVVRGFVIGIFLFLAFATQTIGLNYTTASKQSFLTSVYVIILPFIYWKIFKTKPKLNVLVSAIVSLIGIFMLSLKPGMHLDMTIGDWLTLLSAVLFASHIISIACFARKSNPIILSVLQMFSAGILSIIFAVIFEPNLNKIPGNALFSLSYLIIFSTMVAFLIQNIAQKYTNPNHVGILLSLESVFGAIFSVIFLKEIFTLNMVLGASIIFLSVIIAEMDFNISSNK</sequence>
<dbReference type="Proteomes" id="UP000184604">
    <property type="component" value="Chromosome"/>
</dbReference>
<keyword evidence="4 7" id="KW-0812">Transmembrane</keyword>
<evidence type="ECO:0000256" key="1">
    <source>
        <dbReference type="ARBA" id="ARBA00004651"/>
    </source>
</evidence>
<feature type="transmembrane region" description="Helical" evidence="7">
    <location>
        <begin position="182"/>
        <end position="202"/>
    </location>
</feature>
<dbReference type="PANTHER" id="PTHR42920:SF5">
    <property type="entry name" value="EAMA DOMAIN-CONTAINING PROTEIN"/>
    <property type="match status" value="1"/>
</dbReference>
<evidence type="ECO:0000313" key="10">
    <source>
        <dbReference type="Proteomes" id="UP000184604"/>
    </source>
</evidence>
<evidence type="ECO:0000256" key="2">
    <source>
        <dbReference type="ARBA" id="ARBA00007362"/>
    </source>
</evidence>
<feature type="transmembrane region" description="Helical" evidence="7">
    <location>
        <begin position="270"/>
        <end position="290"/>
    </location>
</feature>
<evidence type="ECO:0000256" key="5">
    <source>
        <dbReference type="ARBA" id="ARBA00022989"/>
    </source>
</evidence>
<dbReference type="SUPFAM" id="SSF103481">
    <property type="entry name" value="Multidrug resistance efflux transporter EmrE"/>
    <property type="match status" value="2"/>
</dbReference>
<feature type="transmembrane region" description="Helical" evidence="7">
    <location>
        <begin position="214"/>
        <end position="232"/>
    </location>
</feature>
<evidence type="ECO:0000256" key="7">
    <source>
        <dbReference type="SAM" id="Phobius"/>
    </source>
</evidence>
<dbReference type="RefSeq" id="WP_073537753.1">
    <property type="nucleotide sequence ID" value="NZ_CP018335.1"/>
</dbReference>
<dbReference type="OrthoDB" id="9804865at2"/>
<dbReference type="GO" id="GO:0005886">
    <property type="term" value="C:plasma membrane"/>
    <property type="evidence" value="ECO:0007669"/>
    <property type="project" value="UniProtKB-SubCell"/>
</dbReference>
<feature type="domain" description="EamA" evidence="8">
    <location>
        <begin position="13"/>
        <end position="142"/>
    </location>
</feature>
<gene>
    <name evidence="9" type="ORF">BS101_04595</name>
</gene>
<keyword evidence="3" id="KW-1003">Cell membrane</keyword>
<feature type="transmembrane region" description="Helical" evidence="7">
    <location>
        <begin position="125"/>
        <end position="144"/>
    </location>
</feature>
<feature type="transmembrane region" description="Helical" evidence="7">
    <location>
        <begin position="12"/>
        <end position="30"/>
    </location>
</feature>
<keyword evidence="6 7" id="KW-0472">Membrane</keyword>
<feature type="transmembrane region" description="Helical" evidence="7">
    <location>
        <begin position="42"/>
        <end position="64"/>
    </location>
</feature>
<dbReference type="PANTHER" id="PTHR42920">
    <property type="entry name" value="OS03G0707200 PROTEIN-RELATED"/>
    <property type="match status" value="1"/>
</dbReference>
<evidence type="ECO:0000259" key="8">
    <source>
        <dbReference type="Pfam" id="PF00892"/>
    </source>
</evidence>
<feature type="transmembrane region" description="Helical" evidence="7">
    <location>
        <begin position="71"/>
        <end position="94"/>
    </location>
</feature>
<dbReference type="Pfam" id="PF00892">
    <property type="entry name" value="EamA"/>
    <property type="match status" value="2"/>
</dbReference>
<dbReference type="EMBL" id="CP018335">
    <property type="protein sequence ID" value="APM38062.1"/>
    <property type="molecule type" value="Genomic_DNA"/>
</dbReference>
<evidence type="ECO:0000313" key="9">
    <source>
        <dbReference type="EMBL" id="APM38062.1"/>
    </source>
</evidence>
<evidence type="ECO:0000256" key="6">
    <source>
        <dbReference type="ARBA" id="ARBA00023136"/>
    </source>
</evidence>
<name>A0A1L5F535_CLOKL</name>
<feature type="transmembrane region" description="Helical" evidence="7">
    <location>
        <begin position="100"/>
        <end position="118"/>
    </location>
</feature>
<feature type="transmembrane region" description="Helical" evidence="7">
    <location>
        <begin position="156"/>
        <end position="175"/>
    </location>
</feature>
<dbReference type="InterPro" id="IPR037185">
    <property type="entry name" value="EmrE-like"/>
</dbReference>
<evidence type="ECO:0000256" key="3">
    <source>
        <dbReference type="ARBA" id="ARBA00022475"/>
    </source>
</evidence>
<feature type="domain" description="EamA" evidence="8">
    <location>
        <begin position="153"/>
        <end position="285"/>
    </location>
</feature>
<feature type="transmembrane region" description="Helical" evidence="7">
    <location>
        <begin position="244"/>
        <end position="264"/>
    </location>
</feature>
<comment type="similarity">
    <text evidence="2">Belongs to the EamA transporter family.</text>
</comment>
<organism evidence="9 10">
    <name type="scientific">Clostridium kluyveri</name>
    <dbReference type="NCBI Taxonomy" id="1534"/>
    <lineage>
        <taxon>Bacteria</taxon>
        <taxon>Bacillati</taxon>
        <taxon>Bacillota</taxon>
        <taxon>Clostridia</taxon>
        <taxon>Eubacteriales</taxon>
        <taxon>Clostridiaceae</taxon>
        <taxon>Clostridium</taxon>
    </lineage>
</organism>
<dbReference type="InterPro" id="IPR051258">
    <property type="entry name" value="Diverse_Substrate_Transporter"/>
</dbReference>
<comment type="subcellular location">
    <subcellularLocation>
        <location evidence="1">Cell membrane</location>
        <topology evidence="1">Multi-pass membrane protein</topology>
    </subcellularLocation>
</comment>
<accession>A0A1L5F535</accession>
<dbReference type="AlphaFoldDB" id="A0A1L5F535"/>
<evidence type="ECO:0000256" key="4">
    <source>
        <dbReference type="ARBA" id="ARBA00022692"/>
    </source>
</evidence>
<reference evidence="9 10" key="1">
    <citation type="submission" date="2016-12" db="EMBL/GenBank/DDBJ databases">
        <title>Complete genome sequence of Clostridium kluyveri JZZ isolated from the pit mud of a Chinese flavor liquor-making factory.</title>
        <authorList>
            <person name="Wang Y."/>
        </authorList>
    </citation>
    <scope>NUCLEOTIDE SEQUENCE [LARGE SCALE GENOMIC DNA]</scope>
    <source>
        <strain evidence="9 10">JZZ</strain>
    </source>
</reference>